<reference evidence="1 2" key="1">
    <citation type="submission" date="2019-04" db="EMBL/GenBank/DDBJ databases">
        <title>An improved genome assembly and genetic linkage map for asparagus bean, Vigna unguiculata ssp. sesquipedialis.</title>
        <authorList>
            <person name="Xia Q."/>
            <person name="Zhang R."/>
            <person name="Dong Y."/>
        </authorList>
    </citation>
    <scope>NUCLEOTIDE SEQUENCE [LARGE SCALE GENOMIC DNA]</scope>
    <source>
        <tissue evidence="1">Leaf</tissue>
    </source>
</reference>
<dbReference type="Gramene" id="Vigun07g040500.1.v1.2">
    <property type="protein sequence ID" value="Vigun07g040500.1.v1.2.CDS.1"/>
    <property type="gene ID" value="Vigun07g040500.v1.2"/>
</dbReference>
<dbReference type="InterPro" id="IPR029063">
    <property type="entry name" value="SAM-dependent_MTases_sf"/>
</dbReference>
<dbReference type="Gene3D" id="3.40.50.150">
    <property type="entry name" value="Vaccinia Virus protein VP39"/>
    <property type="match status" value="1"/>
</dbReference>
<dbReference type="GO" id="GO:0032259">
    <property type="term" value="P:methylation"/>
    <property type="evidence" value="ECO:0007669"/>
    <property type="project" value="UniProtKB-KW"/>
</dbReference>
<accession>A0A4D6N033</accession>
<dbReference type="CDD" id="cd02440">
    <property type="entry name" value="AdoMet_MTases"/>
    <property type="match status" value="1"/>
</dbReference>
<sequence>MALDASTFETLIPSRFISFTIPHPSCSNTALRVAVLDSPLQPNDVPRVGAMLVPEGREIDWIFSTELGHLQLLLSSPEISRLILIGNNFKEGTLPFTPHVYHRPLECSLHQQGFEVWSKPLLLALSPKSLFKMGIPEIPILSYVDNLVCSVVVHQCVGIHVGEMLVEDVEIENGGGVLRHGREFRRRLRFKRMPNLIQTEICIVPVKGGDCLDGVCIGGNVGFVPDLKVLVHPYLGPMVAGLVLNSEYVEQRIQNGFKPKALCLGVGGGALATFLRTQLGFEVMAVDNDREVFRVAREYFGFEESKFIHVVVGDAIESLKKLVCQGKLQGDCELNGFNGHLVEDEVNGKFDVVMVDLDSSDIKNGVSSPPLEFVRKDVLLAAKLVLCEFGILAINVIPPSRYFYDNLVSHIKEVFHELYKIDVGNGENFVLIATASPLVFSAGDCVNSFLMRLKSVIPEAYLKSITKM</sequence>
<evidence type="ECO:0000313" key="2">
    <source>
        <dbReference type="Proteomes" id="UP000501690"/>
    </source>
</evidence>
<name>A0A4D6N033_VIGUN</name>
<dbReference type="Proteomes" id="UP000501690">
    <property type="component" value="Linkage Group LG9"/>
</dbReference>
<dbReference type="OrthoDB" id="411785at2759"/>
<protein>
    <submittedName>
        <fullName evidence="1">S-adenosyl-L-methionine-dependent methyltransferase</fullName>
    </submittedName>
</protein>
<evidence type="ECO:0000313" key="1">
    <source>
        <dbReference type="EMBL" id="QCE05427.1"/>
    </source>
</evidence>
<dbReference type="EMBL" id="CP039353">
    <property type="protein sequence ID" value="QCE05427.1"/>
    <property type="molecule type" value="Genomic_DNA"/>
</dbReference>
<dbReference type="AlphaFoldDB" id="A0A4D6N033"/>
<keyword evidence="1" id="KW-0808">Transferase</keyword>
<dbReference type="GO" id="GO:0008168">
    <property type="term" value="F:methyltransferase activity"/>
    <property type="evidence" value="ECO:0007669"/>
    <property type="project" value="UniProtKB-KW"/>
</dbReference>
<organism evidence="1 2">
    <name type="scientific">Vigna unguiculata</name>
    <name type="common">Cowpea</name>
    <dbReference type="NCBI Taxonomy" id="3917"/>
    <lineage>
        <taxon>Eukaryota</taxon>
        <taxon>Viridiplantae</taxon>
        <taxon>Streptophyta</taxon>
        <taxon>Embryophyta</taxon>
        <taxon>Tracheophyta</taxon>
        <taxon>Spermatophyta</taxon>
        <taxon>Magnoliopsida</taxon>
        <taxon>eudicotyledons</taxon>
        <taxon>Gunneridae</taxon>
        <taxon>Pentapetalae</taxon>
        <taxon>rosids</taxon>
        <taxon>fabids</taxon>
        <taxon>Fabales</taxon>
        <taxon>Fabaceae</taxon>
        <taxon>Papilionoideae</taxon>
        <taxon>50 kb inversion clade</taxon>
        <taxon>NPAAA clade</taxon>
        <taxon>indigoferoid/millettioid clade</taxon>
        <taxon>Phaseoleae</taxon>
        <taxon>Vigna</taxon>
    </lineage>
</organism>
<keyword evidence="1" id="KW-0489">Methyltransferase</keyword>
<proteinExistence type="predicted"/>
<dbReference type="SUPFAM" id="SSF53335">
    <property type="entry name" value="S-adenosyl-L-methionine-dependent methyltransferases"/>
    <property type="match status" value="1"/>
</dbReference>
<gene>
    <name evidence="1" type="ORF">DEO72_LG9g430</name>
</gene>
<keyword evidence="2" id="KW-1185">Reference proteome</keyword>